<dbReference type="InterPro" id="IPR024048">
    <property type="entry name" value="VHL_alpha_dom"/>
</dbReference>
<keyword evidence="11" id="KW-0472">Membrane</keyword>
<dbReference type="GO" id="GO:0005886">
    <property type="term" value="C:plasma membrane"/>
    <property type="evidence" value="ECO:0007669"/>
    <property type="project" value="UniProtKB-SubCell"/>
</dbReference>
<evidence type="ECO:0000313" key="20">
    <source>
        <dbReference type="RefSeq" id="XP_006024216.1"/>
    </source>
</evidence>
<comment type="function">
    <text evidence="13">Involved in the ubiquitination and subsequent proteasomal degradation via the von Hippel-Lindau ubiquitination complex. Seems to act as a target recruitment subunit in the E3 ubiquitin ligase complex and recruits hydroxylated hypoxia-inducible factor (HIF) under normoxic conditions. Involved in transcriptional repression through interaction with HIF1A, HIF1AN and histone deacetylases. Ubiquitinates, in an oxygen-responsive manner, ADRB2. Acts as a negative regulator of mTORC1 by promoting ubiquitination and degradation of RPTOR.</text>
</comment>
<dbReference type="eggNOG" id="KOG4710">
    <property type="taxonomic scope" value="Eukaryota"/>
</dbReference>
<dbReference type="InterPro" id="IPR037139">
    <property type="entry name" value="VHL_alpha_dom_sf"/>
</dbReference>
<keyword evidence="9" id="KW-0833">Ubl conjugation pathway</keyword>
<dbReference type="InterPro" id="IPR037140">
    <property type="entry name" value="VHL_beta_dom_sf"/>
</dbReference>
<keyword evidence="19" id="KW-1185">Reference proteome</keyword>
<evidence type="ECO:0000259" key="18">
    <source>
        <dbReference type="Pfam" id="PF17211"/>
    </source>
</evidence>
<evidence type="ECO:0000256" key="9">
    <source>
        <dbReference type="ARBA" id="ARBA00022786"/>
    </source>
</evidence>
<evidence type="ECO:0000256" key="14">
    <source>
        <dbReference type="ARBA" id="ARBA00072532"/>
    </source>
</evidence>
<evidence type="ECO:0000259" key="17">
    <source>
        <dbReference type="Pfam" id="PF01847"/>
    </source>
</evidence>
<dbReference type="GO" id="GO:0001666">
    <property type="term" value="P:response to hypoxia"/>
    <property type="evidence" value="ECO:0007669"/>
    <property type="project" value="UniProtKB-ARBA"/>
</dbReference>
<dbReference type="Gene3D" id="1.10.750.10">
    <property type="entry name" value="von Hippel-Lindau disease tumour suppressor, alpha domain"/>
    <property type="match status" value="1"/>
</dbReference>
<evidence type="ECO:0000256" key="12">
    <source>
        <dbReference type="ARBA" id="ARBA00023242"/>
    </source>
</evidence>
<dbReference type="CDD" id="cd05468">
    <property type="entry name" value="pVHL"/>
    <property type="match status" value="1"/>
</dbReference>
<comment type="pathway">
    <text evidence="5">Protein modification; protein ubiquitination.</text>
</comment>
<accession>A0A1U7S4F5</accession>
<dbReference type="KEGG" id="asn:102378530"/>
<feature type="region of interest" description="Disordered" evidence="16">
    <location>
        <begin position="41"/>
        <end position="72"/>
    </location>
</feature>
<keyword evidence="7" id="KW-1003">Cell membrane</keyword>
<comment type="subcellular location">
    <subcellularLocation>
        <location evidence="2">Cell membrane</location>
        <topology evidence="2">Peripheral membrane protein</topology>
    </subcellularLocation>
    <subcellularLocation>
        <location evidence="4">Cytoplasm</location>
    </subcellularLocation>
    <subcellularLocation>
        <location evidence="3">Endoplasmic reticulum</location>
    </subcellularLocation>
    <subcellularLocation>
        <location evidence="1">Nucleus</location>
    </subcellularLocation>
</comment>
<proteinExistence type="inferred from homology"/>
<dbReference type="GeneID" id="102378530"/>
<reference evidence="20" key="1">
    <citation type="submission" date="2025-08" db="UniProtKB">
        <authorList>
            <consortium name="RefSeq"/>
        </authorList>
    </citation>
    <scope>IDENTIFICATION</scope>
</reference>
<evidence type="ECO:0000256" key="7">
    <source>
        <dbReference type="ARBA" id="ARBA00022475"/>
    </source>
</evidence>
<protein>
    <recommendedName>
        <fullName evidence="14">von Hippel-Lindau disease tumor suppressor</fullName>
    </recommendedName>
    <alternativeName>
        <fullName evidence="15">pVHL</fullName>
    </alternativeName>
</protein>
<dbReference type="InterPro" id="IPR022772">
    <property type="entry name" value="VHL_tumour_suppress_b/a_dom"/>
</dbReference>
<dbReference type="InterPro" id="IPR024053">
    <property type="entry name" value="VHL_beta_dom"/>
</dbReference>
<dbReference type="OrthoDB" id="413400at2759"/>
<dbReference type="GO" id="GO:0010468">
    <property type="term" value="P:regulation of gene expression"/>
    <property type="evidence" value="ECO:0007669"/>
    <property type="project" value="UniProtKB-ARBA"/>
</dbReference>
<evidence type="ECO:0000256" key="2">
    <source>
        <dbReference type="ARBA" id="ARBA00004202"/>
    </source>
</evidence>
<keyword evidence="8" id="KW-0963">Cytoplasm</keyword>
<dbReference type="InParanoid" id="A0A1U7S4F5"/>
<keyword evidence="12" id="KW-0539">Nucleus</keyword>
<evidence type="ECO:0000256" key="4">
    <source>
        <dbReference type="ARBA" id="ARBA00004496"/>
    </source>
</evidence>
<dbReference type="GO" id="GO:0005634">
    <property type="term" value="C:nucleus"/>
    <property type="evidence" value="ECO:0007669"/>
    <property type="project" value="UniProtKB-SubCell"/>
</dbReference>
<dbReference type="CTD" id="7428"/>
<comment type="similarity">
    <text evidence="6">Belongs to the VHL family.</text>
</comment>
<dbReference type="FunFam" id="2.60.40.780:FF:000001">
    <property type="entry name" value="von Hippel-Lindau disease tumor suppressor"/>
    <property type="match status" value="1"/>
</dbReference>
<dbReference type="InterPro" id="IPR036208">
    <property type="entry name" value="VHL_sf"/>
</dbReference>
<evidence type="ECO:0000256" key="1">
    <source>
        <dbReference type="ARBA" id="ARBA00004123"/>
    </source>
</evidence>
<evidence type="ECO:0000256" key="6">
    <source>
        <dbReference type="ARBA" id="ARBA00010057"/>
    </source>
</evidence>
<dbReference type="FunFam" id="1.10.750.10:FF:000001">
    <property type="entry name" value="von Hippel-Lindau disease tumor suppressor"/>
    <property type="match status" value="1"/>
</dbReference>
<evidence type="ECO:0000256" key="11">
    <source>
        <dbReference type="ARBA" id="ARBA00023136"/>
    </source>
</evidence>
<keyword evidence="10" id="KW-0256">Endoplasmic reticulum</keyword>
<evidence type="ECO:0000256" key="10">
    <source>
        <dbReference type="ARBA" id="ARBA00022824"/>
    </source>
</evidence>
<dbReference type="Gene3D" id="2.60.40.780">
    <property type="entry name" value="von Hippel-Lindau disease tumour suppressor, beta domain"/>
    <property type="match status" value="1"/>
</dbReference>
<dbReference type="SUPFAM" id="SSF49468">
    <property type="entry name" value="VHL"/>
    <property type="match status" value="1"/>
</dbReference>
<dbReference type="Pfam" id="PF17211">
    <property type="entry name" value="VHL_C"/>
    <property type="match status" value="1"/>
</dbReference>
<evidence type="ECO:0000256" key="13">
    <source>
        <dbReference type="ARBA" id="ARBA00059036"/>
    </source>
</evidence>
<dbReference type="GO" id="GO:0005783">
    <property type="term" value="C:endoplasmic reticulum"/>
    <property type="evidence" value="ECO:0007669"/>
    <property type="project" value="UniProtKB-SubCell"/>
</dbReference>
<evidence type="ECO:0000256" key="5">
    <source>
        <dbReference type="ARBA" id="ARBA00004906"/>
    </source>
</evidence>
<dbReference type="Proteomes" id="UP000189705">
    <property type="component" value="Unplaced"/>
</dbReference>
<gene>
    <name evidence="20" type="primary">VHL</name>
</gene>
<evidence type="ECO:0000256" key="8">
    <source>
        <dbReference type="ARBA" id="ARBA00022490"/>
    </source>
</evidence>
<feature type="domain" description="von Hippel-Lindau disease tumour suppressor beta" evidence="17">
    <location>
        <begin position="93"/>
        <end position="174"/>
    </location>
</feature>
<feature type="compositionally biased region" description="Low complexity" evidence="16">
    <location>
        <begin position="41"/>
        <end position="51"/>
    </location>
</feature>
<dbReference type="Pfam" id="PF01847">
    <property type="entry name" value="VHL"/>
    <property type="match status" value="1"/>
</dbReference>
<evidence type="ECO:0000313" key="19">
    <source>
        <dbReference type="Proteomes" id="UP000189705"/>
    </source>
</evidence>
<dbReference type="AlphaFoldDB" id="A0A1U7S4F5"/>
<sequence length="245" mass="27464">MLLALQATFVTRTLVLKTQAHAYLGSDLGTETTTNRSPQLQHAAHAHLAPARATSNGHRPAHAQRSCSPPPAGASWRPAPLCACARGGGRGALRSPNSREPAQVIFRNWSPRLVLPVWLDFEGRPQSYPVLQPGTGRRMHSYVGHLWLFRDAGTDDRLLVNKMEVFEPTRNVDGNYILADITLPVFTLKERCLQVVRSLVNPVDYRRLDIVQSLYEELEDHPNIRKDIIRLSLERSEMLRNGAPE</sequence>
<evidence type="ECO:0000256" key="3">
    <source>
        <dbReference type="ARBA" id="ARBA00004240"/>
    </source>
</evidence>
<dbReference type="STRING" id="38654.A0A1U7S4F5"/>
<dbReference type="RefSeq" id="XP_006024216.1">
    <property type="nucleotide sequence ID" value="XM_006024154.2"/>
</dbReference>
<organism evidence="19 20">
    <name type="scientific">Alligator sinensis</name>
    <name type="common">Chinese alligator</name>
    <dbReference type="NCBI Taxonomy" id="38654"/>
    <lineage>
        <taxon>Eukaryota</taxon>
        <taxon>Metazoa</taxon>
        <taxon>Chordata</taxon>
        <taxon>Craniata</taxon>
        <taxon>Vertebrata</taxon>
        <taxon>Euteleostomi</taxon>
        <taxon>Archelosauria</taxon>
        <taxon>Archosauria</taxon>
        <taxon>Crocodylia</taxon>
        <taxon>Alligatoridae</taxon>
        <taxon>Alligatorinae</taxon>
        <taxon>Alligator</taxon>
    </lineage>
</organism>
<name>A0A1U7S4F5_ALLSI</name>
<evidence type="ECO:0000256" key="16">
    <source>
        <dbReference type="SAM" id="MobiDB-lite"/>
    </source>
</evidence>
<evidence type="ECO:0000256" key="15">
    <source>
        <dbReference type="ARBA" id="ARBA00080646"/>
    </source>
</evidence>
<feature type="domain" description="von Hippel-Lindau disease tumour suppressor alpha" evidence="18">
    <location>
        <begin position="186"/>
        <end position="232"/>
    </location>
</feature>